<feature type="transmembrane region" description="Helical" evidence="1">
    <location>
        <begin position="34"/>
        <end position="56"/>
    </location>
</feature>
<dbReference type="SMART" id="SM00267">
    <property type="entry name" value="GGDEF"/>
    <property type="match status" value="1"/>
</dbReference>
<dbReference type="SUPFAM" id="SSF55073">
    <property type="entry name" value="Nucleotide cyclase"/>
    <property type="match status" value="1"/>
</dbReference>
<dbReference type="SUPFAM" id="SSF55781">
    <property type="entry name" value="GAF domain-like"/>
    <property type="match status" value="1"/>
</dbReference>
<feature type="transmembrane region" description="Helical" evidence="1">
    <location>
        <begin position="9"/>
        <end position="28"/>
    </location>
</feature>
<dbReference type="SMART" id="SM00065">
    <property type="entry name" value="GAF"/>
    <property type="match status" value="1"/>
</dbReference>
<feature type="transmembrane region" description="Helical" evidence="1">
    <location>
        <begin position="140"/>
        <end position="161"/>
    </location>
</feature>
<dbReference type="PANTHER" id="PTHR45138:SF9">
    <property type="entry name" value="DIGUANYLATE CYCLASE DGCM-RELATED"/>
    <property type="match status" value="1"/>
</dbReference>
<feature type="transmembrane region" description="Helical" evidence="1">
    <location>
        <begin position="68"/>
        <end position="101"/>
    </location>
</feature>
<dbReference type="InterPro" id="IPR029787">
    <property type="entry name" value="Nucleotide_cyclase"/>
</dbReference>
<feature type="transmembrane region" description="Helical" evidence="1">
    <location>
        <begin position="181"/>
        <end position="201"/>
    </location>
</feature>
<dbReference type="InterPro" id="IPR003018">
    <property type="entry name" value="GAF"/>
</dbReference>
<dbReference type="Gene3D" id="3.30.70.270">
    <property type="match status" value="1"/>
</dbReference>
<evidence type="ECO:0000259" key="2">
    <source>
        <dbReference type="PROSITE" id="PS50887"/>
    </source>
</evidence>
<comment type="caution">
    <text evidence="3">The sequence shown here is derived from an EMBL/GenBank/DDBJ whole genome shotgun (WGS) entry which is preliminary data.</text>
</comment>
<dbReference type="PANTHER" id="PTHR45138">
    <property type="entry name" value="REGULATORY COMPONENTS OF SENSORY TRANSDUCTION SYSTEM"/>
    <property type="match status" value="1"/>
</dbReference>
<dbReference type="CDD" id="cd01949">
    <property type="entry name" value="GGDEF"/>
    <property type="match status" value="1"/>
</dbReference>
<dbReference type="NCBIfam" id="TIGR00254">
    <property type="entry name" value="GGDEF"/>
    <property type="match status" value="1"/>
</dbReference>
<dbReference type="Gene3D" id="3.30.450.40">
    <property type="match status" value="1"/>
</dbReference>
<proteinExistence type="predicted"/>
<sequence length="572" mass="64487">MNSNRRAKIIIWLLWLVFVPSSTYLAFLVTKPDIASYSADILFFLILIAIVGFFPIKLNNTPIFLYEGIALAVFLSFGLFAELVFAQFAFMIVLLTIRIGWSELYRIPLNSLIFLITSIISAVVFYLLGGTHNGNDLASLAFLVPAAAYELTKFLSNQLVINFLLRLLNGDRIHFFTRDTLRQGITVLIQFPIGIILYILYTEMGVIATVYVGIPFITLSIFFKQYYASQNVNYYLQKASEIGHQLAGRLQVDEVLDLIIQKLSTVLPVDFAYILDVKKDGLHLIRYVENGVQKTLSIPPLQKNEGIGGTVWQTGQAVLFHKKEEWKKITQGYLPATVESIISVPIVRNKQIVGVLVLASNSKRSYEKYQLMIVDLLVSYLAVAVENARHYEETKNKSERCALTKLYNYRYFEGLLEEEFKKLDSTNKGEPLSLILLDIDHFKAVNDNFGHQSGNLILCELANRLVKMVGKRGTVARYGGEEFVILLPNKDKFTSLQIAEDIRKLIANNPFVFYSDLDNNRKQISAKITASIGVATALEDADDPLALVRHADRAMYTGAKQAGRNKVAQYVS</sequence>
<dbReference type="Proteomes" id="UP001516662">
    <property type="component" value="Unassembled WGS sequence"/>
</dbReference>
<evidence type="ECO:0000256" key="1">
    <source>
        <dbReference type="SAM" id="Phobius"/>
    </source>
</evidence>
<keyword evidence="4" id="KW-1185">Reference proteome</keyword>
<dbReference type="RefSeq" id="WP_193535635.1">
    <property type="nucleotide sequence ID" value="NZ_JADCLJ010000019.1"/>
</dbReference>
<organism evidence="3 4">
    <name type="scientific">Litchfieldia luteola</name>
    <dbReference type="NCBI Taxonomy" id="682179"/>
    <lineage>
        <taxon>Bacteria</taxon>
        <taxon>Bacillati</taxon>
        <taxon>Bacillota</taxon>
        <taxon>Bacilli</taxon>
        <taxon>Bacillales</taxon>
        <taxon>Bacillaceae</taxon>
        <taxon>Litchfieldia</taxon>
    </lineage>
</organism>
<keyword evidence="1" id="KW-0812">Transmembrane</keyword>
<dbReference type="Pfam" id="PF00990">
    <property type="entry name" value="GGDEF"/>
    <property type="match status" value="1"/>
</dbReference>
<dbReference type="InterPro" id="IPR029016">
    <property type="entry name" value="GAF-like_dom_sf"/>
</dbReference>
<keyword evidence="1" id="KW-0472">Membrane</keyword>
<accession>A0ABR9QI42</accession>
<feature type="transmembrane region" description="Helical" evidence="1">
    <location>
        <begin position="208"/>
        <end position="227"/>
    </location>
</feature>
<dbReference type="InterPro" id="IPR000160">
    <property type="entry name" value="GGDEF_dom"/>
</dbReference>
<dbReference type="InterPro" id="IPR043128">
    <property type="entry name" value="Rev_trsase/Diguanyl_cyclase"/>
</dbReference>
<dbReference type="PROSITE" id="PS50887">
    <property type="entry name" value="GGDEF"/>
    <property type="match status" value="1"/>
</dbReference>
<feature type="transmembrane region" description="Helical" evidence="1">
    <location>
        <begin position="107"/>
        <end position="128"/>
    </location>
</feature>
<dbReference type="Pfam" id="PF13185">
    <property type="entry name" value="GAF_2"/>
    <property type="match status" value="1"/>
</dbReference>
<evidence type="ECO:0000313" key="4">
    <source>
        <dbReference type="Proteomes" id="UP001516662"/>
    </source>
</evidence>
<dbReference type="InterPro" id="IPR050469">
    <property type="entry name" value="Diguanylate_Cyclase"/>
</dbReference>
<gene>
    <name evidence="3" type="ORF">IMZ08_08865</name>
</gene>
<evidence type="ECO:0000313" key="3">
    <source>
        <dbReference type="EMBL" id="MBE4908164.1"/>
    </source>
</evidence>
<feature type="domain" description="GGDEF" evidence="2">
    <location>
        <begin position="430"/>
        <end position="572"/>
    </location>
</feature>
<reference evidence="3 4" key="1">
    <citation type="submission" date="2020-10" db="EMBL/GenBank/DDBJ databases">
        <title>Bacillus sp. HD4P25, an endophyte from a halophyte.</title>
        <authorList>
            <person name="Sun J.-Q."/>
        </authorList>
    </citation>
    <scope>NUCLEOTIDE SEQUENCE [LARGE SCALE GENOMIC DNA]</scope>
    <source>
        <strain evidence="3 4">YIM 93174</strain>
    </source>
</reference>
<dbReference type="EMBL" id="JADCLJ010000019">
    <property type="protein sequence ID" value="MBE4908164.1"/>
    <property type="molecule type" value="Genomic_DNA"/>
</dbReference>
<name>A0ABR9QI42_9BACI</name>
<keyword evidence="1" id="KW-1133">Transmembrane helix</keyword>
<protein>
    <submittedName>
        <fullName evidence="3">Diguanylate cyclase</fullName>
    </submittedName>
</protein>